<reference evidence="7" key="2">
    <citation type="journal article" date="2014" name="ISME J.">
        <title>Microbial stratification in low pH oxic and suboxic macroscopic growths along an acid mine drainage.</title>
        <authorList>
            <person name="Mendez-Garcia C."/>
            <person name="Mesa V."/>
            <person name="Sprenger R.R."/>
            <person name="Richter M."/>
            <person name="Diez M.S."/>
            <person name="Solano J."/>
            <person name="Bargiela R."/>
            <person name="Golyshina O.V."/>
            <person name="Manteca A."/>
            <person name="Ramos J.L."/>
            <person name="Gallego J.R."/>
            <person name="Llorente I."/>
            <person name="Martins Dos Santos V.A."/>
            <person name="Jensen O.N."/>
            <person name="Pelaez A.I."/>
            <person name="Sanchez J."/>
            <person name="Ferrer M."/>
        </authorList>
    </citation>
    <scope>NUCLEOTIDE SEQUENCE</scope>
</reference>
<dbReference type="GO" id="GO:0006654">
    <property type="term" value="P:phosphatidic acid biosynthetic process"/>
    <property type="evidence" value="ECO:0007669"/>
    <property type="project" value="TreeGrafter"/>
</dbReference>
<organism evidence="7">
    <name type="scientific">mine drainage metagenome</name>
    <dbReference type="NCBI Taxonomy" id="410659"/>
    <lineage>
        <taxon>unclassified sequences</taxon>
        <taxon>metagenomes</taxon>
        <taxon>ecological metagenomes</taxon>
    </lineage>
</organism>
<dbReference type="SMART" id="SM00563">
    <property type="entry name" value="PlsC"/>
    <property type="match status" value="1"/>
</dbReference>
<keyword evidence="5" id="KW-0012">Acyltransferase</keyword>
<dbReference type="CDD" id="cd07989">
    <property type="entry name" value="LPLAT_AGPAT-like"/>
    <property type="match status" value="1"/>
</dbReference>
<dbReference type="PANTHER" id="PTHR10434">
    <property type="entry name" value="1-ACYL-SN-GLYCEROL-3-PHOSPHATE ACYLTRANSFERASE"/>
    <property type="match status" value="1"/>
</dbReference>
<comment type="caution">
    <text evidence="7">The sequence shown here is derived from an EMBL/GenBank/DDBJ whole genome shotgun (WGS) entry which is preliminary data.</text>
</comment>
<evidence type="ECO:0000256" key="5">
    <source>
        <dbReference type="ARBA" id="ARBA00023315"/>
    </source>
</evidence>
<evidence type="ECO:0000259" key="6">
    <source>
        <dbReference type="SMART" id="SM00563"/>
    </source>
</evidence>
<dbReference type="Pfam" id="PF01553">
    <property type="entry name" value="Acyltransferase"/>
    <property type="match status" value="1"/>
</dbReference>
<feature type="non-terminal residue" evidence="7">
    <location>
        <position position="162"/>
    </location>
</feature>
<feature type="domain" description="Phospholipid/glycerol acyltransferase" evidence="6">
    <location>
        <begin position="9"/>
        <end position="125"/>
    </location>
</feature>
<keyword evidence="3 7" id="KW-0808">Transferase</keyword>
<reference evidence="7" key="1">
    <citation type="submission" date="2013-08" db="EMBL/GenBank/DDBJ databases">
        <authorList>
            <person name="Mendez C."/>
            <person name="Richter M."/>
            <person name="Ferrer M."/>
            <person name="Sanchez J."/>
        </authorList>
    </citation>
    <scope>NUCLEOTIDE SEQUENCE</scope>
</reference>
<evidence type="ECO:0000256" key="3">
    <source>
        <dbReference type="ARBA" id="ARBA00022679"/>
    </source>
</evidence>
<dbReference type="InterPro" id="IPR002123">
    <property type="entry name" value="Plipid/glycerol_acylTrfase"/>
</dbReference>
<protein>
    <submittedName>
        <fullName evidence="7">Acetyltransferase</fullName>
    </submittedName>
</protein>
<dbReference type="PANTHER" id="PTHR10434:SF64">
    <property type="entry name" value="1-ACYL-SN-GLYCEROL-3-PHOSPHATE ACYLTRANSFERASE-RELATED"/>
    <property type="match status" value="1"/>
</dbReference>
<evidence type="ECO:0000256" key="4">
    <source>
        <dbReference type="ARBA" id="ARBA00023098"/>
    </source>
</evidence>
<gene>
    <name evidence="7" type="ORF">B1B_17166</name>
</gene>
<comment type="pathway">
    <text evidence="1">Lipid metabolism.</text>
</comment>
<evidence type="ECO:0000256" key="1">
    <source>
        <dbReference type="ARBA" id="ARBA00005189"/>
    </source>
</evidence>
<name>T1A096_9ZZZZ</name>
<dbReference type="SUPFAM" id="SSF69593">
    <property type="entry name" value="Glycerol-3-phosphate (1)-acyltransferase"/>
    <property type="match status" value="1"/>
</dbReference>
<sequence length="162" mass="17807">HGKQVQGPVLFVANHVSWMDILLLYTQRAACFVAKAEIARWPLVGWLAARAGTIFHRRGNAGSLSTVMTVMVTRMRIGRAVAVFPEGGIEHEITGITTVRTFHARVFQCALDAQVPIQSVALTYCRGGCAWDGATFRQGESFIGNFLRLLGEPPLQAEVHFL</sequence>
<dbReference type="GO" id="GO:0003841">
    <property type="term" value="F:1-acylglycerol-3-phosphate O-acyltransferase activity"/>
    <property type="evidence" value="ECO:0007669"/>
    <property type="project" value="TreeGrafter"/>
</dbReference>
<dbReference type="AlphaFoldDB" id="T1A096"/>
<dbReference type="EMBL" id="AUZY01011468">
    <property type="protein sequence ID" value="EQD34509.1"/>
    <property type="molecule type" value="Genomic_DNA"/>
</dbReference>
<accession>T1A096</accession>
<evidence type="ECO:0000256" key="2">
    <source>
        <dbReference type="ARBA" id="ARBA00022516"/>
    </source>
</evidence>
<keyword evidence="2" id="KW-0444">Lipid biosynthesis</keyword>
<proteinExistence type="predicted"/>
<evidence type="ECO:0000313" key="7">
    <source>
        <dbReference type="EMBL" id="EQD34509.1"/>
    </source>
</evidence>
<feature type="non-terminal residue" evidence="7">
    <location>
        <position position="1"/>
    </location>
</feature>
<keyword evidence="4" id="KW-0443">Lipid metabolism</keyword>